<keyword evidence="3" id="KW-0472">Membrane</keyword>
<dbReference type="AlphaFoldDB" id="A0A0A9WSV2"/>
<keyword evidence="4" id="KW-0732">Signal</keyword>
<feature type="signal peptide" evidence="4">
    <location>
        <begin position="1"/>
        <end position="21"/>
    </location>
</feature>
<evidence type="ECO:0000313" key="5">
    <source>
        <dbReference type="EMBL" id="JAG11532.1"/>
    </source>
</evidence>
<name>A0A0A9WSV2_LYGHE</name>
<feature type="compositionally biased region" description="Basic and acidic residues" evidence="2">
    <location>
        <begin position="93"/>
        <end position="105"/>
    </location>
</feature>
<gene>
    <name evidence="5" type="primary">SYCP1_1</name>
    <name evidence="5" type="ORF">CM83_21985</name>
</gene>
<feature type="compositionally biased region" description="Polar residues" evidence="2">
    <location>
        <begin position="333"/>
        <end position="359"/>
    </location>
</feature>
<accession>A0A0A9WSV2</accession>
<sequence length="378" mass="42900">MWTHVFIVLGFSLLRVTPTHASDANQSNLLGRWFFHVISRGSYFLLVSLIFVCFVISAIRSKVSSDCHDETGIPKPSLQPSSEVEGADDSDENRDGAEENPEALKDKLRRAEKLISALRIEIETQNRTVSSLETSVDETSRSYSKYDIKNTQLDIAMEIENMRHENAVVQKQLEDAKKDNENLIKQIEAMQREARISEAAIRDQQSLNDRLKAARSELDGLKSQFQGIKVERDTAVRIAAEHIYKMTPEMTPQKIEVIEAMIDAELRRVREEEEAAEESCKTDYDLSFMESNDTIQSAPDITVKTCSQTVTDDHRNPVGDGPSGYRNQDDEPSNSSDYDSGTQTTSYEYSFESRVQSRMVTRSPAFRAFLQNVFRQSD</sequence>
<keyword evidence="3" id="KW-1133">Transmembrane helix</keyword>
<reference evidence="5" key="1">
    <citation type="journal article" date="2014" name="PLoS ONE">
        <title>Transcriptome-Based Identification of ABC Transporters in the Western Tarnished Plant Bug Lygus hesperus.</title>
        <authorList>
            <person name="Hull J.J."/>
            <person name="Chaney K."/>
            <person name="Geib S.M."/>
            <person name="Fabrick J.A."/>
            <person name="Brent C.S."/>
            <person name="Walsh D."/>
            <person name="Lavine L.C."/>
        </authorList>
    </citation>
    <scope>NUCLEOTIDE SEQUENCE</scope>
</reference>
<evidence type="ECO:0000256" key="1">
    <source>
        <dbReference type="SAM" id="Coils"/>
    </source>
</evidence>
<reference evidence="5" key="2">
    <citation type="submission" date="2014-07" db="EMBL/GenBank/DDBJ databases">
        <authorList>
            <person name="Hull J."/>
        </authorList>
    </citation>
    <scope>NUCLEOTIDE SEQUENCE</scope>
</reference>
<keyword evidence="1" id="KW-0175">Coiled coil</keyword>
<feature type="region of interest" description="Disordered" evidence="2">
    <location>
        <begin position="66"/>
        <end position="105"/>
    </location>
</feature>
<evidence type="ECO:0000256" key="2">
    <source>
        <dbReference type="SAM" id="MobiDB-lite"/>
    </source>
</evidence>
<protein>
    <submittedName>
        <fullName evidence="5">Synaptonemal complex protein 1</fullName>
    </submittedName>
</protein>
<evidence type="ECO:0000256" key="4">
    <source>
        <dbReference type="SAM" id="SignalP"/>
    </source>
</evidence>
<evidence type="ECO:0000256" key="3">
    <source>
        <dbReference type="SAM" id="Phobius"/>
    </source>
</evidence>
<proteinExistence type="predicted"/>
<dbReference type="EMBL" id="GBHO01032072">
    <property type="protein sequence ID" value="JAG11532.1"/>
    <property type="molecule type" value="Transcribed_RNA"/>
</dbReference>
<feature type="transmembrane region" description="Helical" evidence="3">
    <location>
        <begin position="37"/>
        <end position="59"/>
    </location>
</feature>
<keyword evidence="3" id="KW-0812">Transmembrane</keyword>
<feature type="chain" id="PRO_5002054008" evidence="4">
    <location>
        <begin position="22"/>
        <end position="378"/>
    </location>
</feature>
<feature type="coiled-coil region" evidence="1">
    <location>
        <begin position="159"/>
        <end position="231"/>
    </location>
</feature>
<feature type="region of interest" description="Disordered" evidence="2">
    <location>
        <begin position="307"/>
        <end position="359"/>
    </location>
</feature>
<organism evidence="5">
    <name type="scientific">Lygus hesperus</name>
    <name type="common">Western plant bug</name>
    <dbReference type="NCBI Taxonomy" id="30085"/>
    <lineage>
        <taxon>Eukaryota</taxon>
        <taxon>Metazoa</taxon>
        <taxon>Ecdysozoa</taxon>
        <taxon>Arthropoda</taxon>
        <taxon>Hexapoda</taxon>
        <taxon>Insecta</taxon>
        <taxon>Pterygota</taxon>
        <taxon>Neoptera</taxon>
        <taxon>Paraneoptera</taxon>
        <taxon>Hemiptera</taxon>
        <taxon>Heteroptera</taxon>
        <taxon>Panheteroptera</taxon>
        <taxon>Cimicomorpha</taxon>
        <taxon>Miridae</taxon>
        <taxon>Mirini</taxon>
        <taxon>Lygus</taxon>
    </lineage>
</organism>